<comment type="caution">
    <text evidence="2">The sequence shown here is derived from an EMBL/GenBank/DDBJ whole genome shotgun (WGS) entry which is preliminary data.</text>
</comment>
<protein>
    <submittedName>
        <fullName evidence="2">Uncharacterized protein</fullName>
    </submittedName>
</protein>
<evidence type="ECO:0000313" key="2">
    <source>
        <dbReference type="EMBL" id="CAK1601742.1"/>
    </source>
</evidence>
<evidence type="ECO:0000313" key="3">
    <source>
        <dbReference type="Proteomes" id="UP001314205"/>
    </source>
</evidence>
<evidence type="ECO:0000256" key="1">
    <source>
        <dbReference type="SAM" id="SignalP"/>
    </source>
</evidence>
<dbReference type="AlphaFoldDB" id="A0AAV1M5R5"/>
<keyword evidence="1" id="KW-0732">Signal</keyword>
<organism evidence="2 3">
    <name type="scientific">Parnassius mnemosyne</name>
    <name type="common">clouded apollo</name>
    <dbReference type="NCBI Taxonomy" id="213953"/>
    <lineage>
        <taxon>Eukaryota</taxon>
        <taxon>Metazoa</taxon>
        <taxon>Ecdysozoa</taxon>
        <taxon>Arthropoda</taxon>
        <taxon>Hexapoda</taxon>
        <taxon>Insecta</taxon>
        <taxon>Pterygota</taxon>
        <taxon>Neoptera</taxon>
        <taxon>Endopterygota</taxon>
        <taxon>Lepidoptera</taxon>
        <taxon>Glossata</taxon>
        <taxon>Ditrysia</taxon>
        <taxon>Papilionoidea</taxon>
        <taxon>Papilionidae</taxon>
        <taxon>Parnassiinae</taxon>
        <taxon>Parnassini</taxon>
        <taxon>Parnassius</taxon>
        <taxon>Driopa</taxon>
    </lineage>
</organism>
<accession>A0AAV1M5R5</accession>
<feature type="chain" id="PRO_5043314901" evidence="1">
    <location>
        <begin position="22"/>
        <end position="169"/>
    </location>
</feature>
<name>A0AAV1M5R5_9NEOP</name>
<reference evidence="2 3" key="1">
    <citation type="submission" date="2023-11" db="EMBL/GenBank/DDBJ databases">
        <authorList>
            <person name="Hedman E."/>
            <person name="Englund M."/>
            <person name="Stromberg M."/>
            <person name="Nyberg Akerstrom W."/>
            <person name="Nylinder S."/>
            <person name="Jareborg N."/>
            <person name="Kallberg Y."/>
            <person name="Kronander E."/>
        </authorList>
    </citation>
    <scope>NUCLEOTIDE SEQUENCE [LARGE SCALE GENOMIC DNA]</scope>
</reference>
<sequence length="169" mass="18326">MANLFLFITVMVMVGAKATLADGINNNNDPFEGFPFGSQFPFPKMKFPKIQIPTFKPLAPFPKFKPFPKIKIPTADEIINRKPRPGETINSVVVKSATGYTMDETGKTKQTGGTYIYTNNNGDIKEFKVGDIPPLKEGNVIISKQEHIEPGASATSVSASASSVSEVTV</sequence>
<keyword evidence="3" id="KW-1185">Reference proteome</keyword>
<dbReference type="Proteomes" id="UP001314205">
    <property type="component" value="Unassembled WGS sequence"/>
</dbReference>
<feature type="signal peptide" evidence="1">
    <location>
        <begin position="1"/>
        <end position="21"/>
    </location>
</feature>
<proteinExistence type="predicted"/>
<dbReference type="EMBL" id="CAVLGL010000137">
    <property type="protein sequence ID" value="CAK1601742.1"/>
    <property type="molecule type" value="Genomic_DNA"/>
</dbReference>
<gene>
    <name evidence="2" type="ORF">PARMNEM_LOCUS20336</name>
</gene>